<dbReference type="NCBIfam" id="TIGR00151">
    <property type="entry name" value="ispF"/>
    <property type="match status" value="1"/>
</dbReference>
<dbReference type="AlphaFoldDB" id="A0A660SDX2"/>
<dbReference type="CDD" id="cd00554">
    <property type="entry name" value="MECDP_synthase"/>
    <property type="match status" value="1"/>
</dbReference>
<evidence type="ECO:0000256" key="4">
    <source>
        <dbReference type="ARBA" id="ARBA00022723"/>
    </source>
</evidence>
<dbReference type="FunFam" id="3.30.1330.50:FF:000003">
    <property type="entry name" value="2-C-methyl-D-erythritol 2,4-cyclodiphosphate synthase"/>
    <property type="match status" value="1"/>
</dbReference>
<feature type="site" description="Transition state stabilizer" evidence="7">
    <location>
        <position position="34"/>
    </location>
</feature>
<dbReference type="GO" id="GO:0008685">
    <property type="term" value="F:2-C-methyl-D-erythritol 2,4-cyclodiphosphate synthase activity"/>
    <property type="evidence" value="ECO:0007669"/>
    <property type="project" value="UniProtKB-UniRule"/>
</dbReference>
<comment type="subunit">
    <text evidence="7">Homotrimer.</text>
</comment>
<name>A0A660SDX2_UNCW3</name>
<dbReference type="EC" id="4.6.1.12" evidence="3 7"/>
<gene>
    <name evidence="7" type="primary">ispF</name>
    <name evidence="10" type="ORF">DRP53_09800</name>
</gene>
<organism evidence="10 11">
    <name type="scientific">candidate division WOR-3 bacterium</name>
    <dbReference type="NCBI Taxonomy" id="2052148"/>
    <lineage>
        <taxon>Bacteria</taxon>
        <taxon>Bacteria division WOR-3</taxon>
    </lineage>
</organism>
<dbReference type="UniPathway" id="UPA00056">
    <property type="reaction ID" value="UER00095"/>
</dbReference>
<dbReference type="SUPFAM" id="SSF69765">
    <property type="entry name" value="IpsF-like"/>
    <property type="match status" value="1"/>
</dbReference>
<feature type="binding site" evidence="7">
    <location>
        <begin position="61"/>
        <end position="65"/>
    </location>
    <ligand>
        <name>4-CDP-2-C-methyl-D-erythritol 2-phosphate</name>
        <dbReference type="ChEBI" id="CHEBI:57919"/>
    </ligand>
</feature>
<keyword evidence="5 7" id="KW-0414">Isoprene biosynthesis</keyword>
<evidence type="ECO:0000256" key="1">
    <source>
        <dbReference type="ARBA" id="ARBA00000200"/>
    </source>
</evidence>
<dbReference type="Proteomes" id="UP000268469">
    <property type="component" value="Unassembled WGS sequence"/>
</dbReference>
<sequence length="157" mass="17043">MRIGLGVDFHPFAKDRPLYLGGIKIDYPEGLAGHSDADVLTHAICDAILGAAGLEDIGKHFPDDDRRFKDISSLKLLEEVIRMVEAKGYRIINIDAVIIADRPRLGPYYQAMRHKISAVSGIPIEAISIKAKRTEGLGLIGEGKGIAAIANALIEEK</sequence>
<reference evidence="10 11" key="1">
    <citation type="submission" date="2018-06" db="EMBL/GenBank/DDBJ databases">
        <title>Extensive metabolic versatility and redundancy in microbially diverse, dynamic hydrothermal sediments.</title>
        <authorList>
            <person name="Dombrowski N."/>
            <person name="Teske A."/>
            <person name="Baker B.J."/>
        </authorList>
    </citation>
    <scope>NUCLEOTIDE SEQUENCE [LARGE SCALE GENOMIC DNA]</scope>
    <source>
        <strain evidence="10">B36_G15</strain>
    </source>
</reference>
<comment type="catalytic activity">
    <reaction evidence="1 7 8">
        <text>4-CDP-2-C-methyl-D-erythritol 2-phosphate = 2-C-methyl-D-erythritol 2,4-cyclic diphosphate + CMP</text>
        <dbReference type="Rhea" id="RHEA:23864"/>
        <dbReference type="ChEBI" id="CHEBI:57919"/>
        <dbReference type="ChEBI" id="CHEBI:58483"/>
        <dbReference type="ChEBI" id="CHEBI:60377"/>
        <dbReference type="EC" id="4.6.1.12"/>
    </reaction>
</comment>
<accession>A0A660SDX2</accession>
<feature type="binding site" evidence="7">
    <location>
        <position position="10"/>
    </location>
    <ligand>
        <name>a divalent metal cation</name>
        <dbReference type="ChEBI" id="CHEBI:60240"/>
    </ligand>
</feature>
<evidence type="ECO:0000256" key="5">
    <source>
        <dbReference type="ARBA" id="ARBA00023229"/>
    </source>
</evidence>
<dbReference type="GO" id="GO:0016114">
    <property type="term" value="P:terpenoid biosynthetic process"/>
    <property type="evidence" value="ECO:0007669"/>
    <property type="project" value="InterPro"/>
</dbReference>
<evidence type="ECO:0000256" key="3">
    <source>
        <dbReference type="ARBA" id="ARBA00012579"/>
    </source>
</evidence>
<dbReference type="InterPro" id="IPR003526">
    <property type="entry name" value="MECDP_synthase"/>
</dbReference>
<dbReference type="HAMAP" id="MF_00107">
    <property type="entry name" value="IspF"/>
    <property type="match status" value="1"/>
</dbReference>
<dbReference type="EMBL" id="QNBE01000123">
    <property type="protein sequence ID" value="RKX68877.1"/>
    <property type="molecule type" value="Genomic_DNA"/>
</dbReference>
<feature type="binding site" evidence="7">
    <location>
        <begin position="56"/>
        <end position="58"/>
    </location>
    <ligand>
        <name>4-CDP-2-C-methyl-D-erythritol 2-phosphate</name>
        <dbReference type="ChEBI" id="CHEBI:57919"/>
    </ligand>
</feature>
<evidence type="ECO:0000256" key="7">
    <source>
        <dbReference type="HAMAP-Rule" id="MF_00107"/>
    </source>
</evidence>
<dbReference type="GO" id="GO:0046872">
    <property type="term" value="F:metal ion binding"/>
    <property type="evidence" value="ECO:0007669"/>
    <property type="project" value="UniProtKB-KW"/>
</dbReference>
<feature type="binding site" evidence="7">
    <location>
        <begin position="34"/>
        <end position="35"/>
    </location>
    <ligand>
        <name>4-CDP-2-C-methyl-D-erythritol 2-phosphate</name>
        <dbReference type="ChEBI" id="CHEBI:57919"/>
    </ligand>
</feature>
<dbReference type="PROSITE" id="PS01350">
    <property type="entry name" value="ISPF"/>
    <property type="match status" value="1"/>
</dbReference>
<dbReference type="InterPro" id="IPR020555">
    <property type="entry name" value="MECDP_synthase_CS"/>
</dbReference>
<comment type="similarity">
    <text evidence="7 8">Belongs to the IspF family.</text>
</comment>
<feature type="binding site" evidence="7">
    <location>
        <position position="42"/>
    </location>
    <ligand>
        <name>a divalent metal cation</name>
        <dbReference type="ChEBI" id="CHEBI:60240"/>
    </ligand>
</feature>
<keyword evidence="6 7" id="KW-0456">Lyase</keyword>
<comment type="pathway">
    <text evidence="2 7">Isoprenoid biosynthesis; isopentenyl diphosphate biosynthesis via DXP pathway; isopentenyl diphosphate from 1-deoxy-D-xylulose 5-phosphate: step 4/6.</text>
</comment>
<evidence type="ECO:0000313" key="10">
    <source>
        <dbReference type="EMBL" id="RKX68877.1"/>
    </source>
</evidence>
<dbReference type="Pfam" id="PF02542">
    <property type="entry name" value="YgbB"/>
    <property type="match status" value="1"/>
</dbReference>
<protein>
    <recommendedName>
        <fullName evidence="3 7">2-C-methyl-D-erythritol 2,4-cyclodiphosphate synthase</fullName>
        <shortName evidence="7">MECDP-synthase</shortName>
        <shortName evidence="7">MECPP-synthase</shortName>
        <shortName evidence="7">MECPS</shortName>
        <ecNumber evidence="3 7">4.6.1.12</ecNumber>
    </recommendedName>
</protein>
<feature type="binding site" evidence="7">
    <location>
        <position position="8"/>
    </location>
    <ligand>
        <name>a divalent metal cation</name>
        <dbReference type="ChEBI" id="CHEBI:60240"/>
    </ligand>
</feature>
<feature type="domain" description="2-C-methyl-D-erythritol 2,4-cyclodiphosphate synthase" evidence="9">
    <location>
        <begin position="1"/>
        <end position="154"/>
    </location>
</feature>
<proteinExistence type="inferred from homology"/>
<evidence type="ECO:0000259" key="9">
    <source>
        <dbReference type="Pfam" id="PF02542"/>
    </source>
</evidence>
<evidence type="ECO:0000313" key="11">
    <source>
        <dbReference type="Proteomes" id="UP000268469"/>
    </source>
</evidence>
<comment type="caution">
    <text evidence="10">The sequence shown here is derived from an EMBL/GenBank/DDBJ whole genome shotgun (WGS) entry which is preliminary data.</text>
</comment>
<dbReference type="InterPro" id="IPR036571">
    <property type="entry name" value="MECDP_synthase_sf"/>
</dbReference>
<keyword evidence="4 7" id="KW-0479">Metal-binding</keyword>
<evidence type="ECO:0000256" key="6">
    <source>
        <dbReference type="ARBA" id="ARBA00023239"/>
    </source>
</evidence>
<comment type="function">
    <text evidence="7">Involved in the biosynthesis of isopentenyl diphosphate (IPP) and dimethylallyl diphosphate (DMAPP), two major building blocks of isoprenoid compounds. Catalyzes the conversion of 4-diphosphocytidyl-2-C-methyl-D-erythritol 2-phosphate (CDP-ME2P) to 2-C-methyl-D-erythritol 2,4-cyclodiphosphate (ME-CPP) with a corresponding release of cytidine 5-monophosphate (CMP).</text>
</comment>
<comment type="caution">
    <text evidence="7">Lacks conserved residue(s) required for the propagation of feature annotation.</text>
</comment>
<dbReference type="GO" id="GO:0019288">
    <property type="term" value="P:isopentenyl diphosphate biosynthetic process, methylerythritol 4-phosphate pathway"/>
    <property type="evidence" value="ECO:0007669"/>
    <property type="project" value="UniProtKB-UniRule"/>
</dbReference>
<evidence type="ECO:0000256" key="2">
    <source>
        <dbReference type="ARBA" id="ARBA00004709"/>
    </source>
</evidence>
<evidence type="ECO:0000256" key="8">
    <source>
        <dbReference type="RuleBase" id="RU004395"/>
    </source>
</evidence>
<dbReference type="PANTHER" id="PTHR43181">
    <property type="entry name" value="2-C-METHYL-D-ERYTHRITOL 2,4-CYCLODIPHOSPHATE SYNTHASE, CHLOROPLASTIC"/>
    <property type="match status" value="1"/>
</dbReference>
<dbReference type="PANTHER" id="PTHR43181:SF1">
    <property type="entry name" value="2-C-METHYL-D-ERYTHRITOL 2,4-CYCLODIPHOSPHATE SYNTHASE, CHLOROPLASTIC"/>
    <property type="match status" value="1"/>
</dbReference>
<feature type="binding site" evidence="7">
    <location>
        <begin position="8"/>
        <end position="10"/>
    </location>
    <ligand>
        <name>4-CDP-2-C-methyl-D-erythritol 2-phosphate</name>
        <dbReference type="ChEBI" id="CHEBI:57919"/>
    </ligand>
</feature>
<comment type="cofactor">
    <cofactor evidence="7">
        <name>a divalent metal cation</name>
        <dbReference type="ChEBI" id="CHEBI:60240"/>
    </cofactor>
    <text evidence="7">Binds 1 divalent metal cation per subunit.</text>
</comment>
<dbReference type="Gene3D" id="3.30.1330.50">
    <property type="entry name" value="2-C-methyl-D-erythritol 2,4-cyclodiphosphate synthase"/>
    <property type="match status" value="1"/>
</dbReference>